<reference evidence="1 2" key="1">
    <citation type="submission" date="2018-09" db="EMBL/GenBank/DDBJ databases">
        <authorList>
            <person name="Rimple P.A."/>
            <person name="Stoner T.H."/>
            <person name="Garlena R.A."/>
            <person name="Russell D.A."/>
            <person name="Pope W.H."/>
            <person name="Jacobs-Sera D."/>
            <person name="Hatfull G.F."/>
        </authorList>
    </citation>
    <scope>NUCLEOTIDE SEQUENCE [LARGE SCALE GENOMIC DNA]</scope>
</reference>
<gene>
    <name evidence="1" type="primary">65</name>
    <name evidence="1" type="ORF">PBI_ANDREW_65</name>
</gene>
<dbReference type="KEGG" id="vg:55006986"/>
<name>A0A3G2KCZ8_9CAUD</name>
<evidence type="ECO:0000313" key="1">
    <source>
        <dbReference type="EMBL" id="AYN56878.1"/>
    </source>
</evidence>
<accession>A0A3G2KCZ8</accession>
<dbReference type="RefSeq" id="YP_009815751.1">
    <property type="nucleotide sequence ID" value="NC_048098.1"/>
</dbReference>
<dbReference type="GeneID" id="55006986"/>
<sequence>MKSCVLCEWQGPEFPAEAAALDLHRALHNLGRVLVDSLEPIVAALVKVRPLENLDKEVK</sequence>
<proteinExistence type="predicted"/>
<organism evidence="1 2">
    <name type="scientific">Arthrobacter phage Andrew</name>
    <dbReference type="NCBI Taxonomy" id="2419946"/>
    <lineage>
        <taxon>Viruses</taxon>
        <taxon>Duplodnaviria</taxon>
        <taxon>Heunggongvirae</taxon>
        <taxon>Uroviricota</taxon>
        <taxon>Caudoviricetes</taxon>
        <taxon>Andrewvirus</taxon>
        <taxon>Andrewvirus andrew</taxon>
    </lineage>
</organism>
<dbReference type="EMBL" id="MH834595">
    <property type="protein sequence ID" value="AYN56878.1"/>
    <property type="molecule type" value="Genomic_DNA"/>
</dbReference>
<dbReference type="Proteomes" id="UP000274668">
    <property type="component" value="Segment"/>
</dbReference>
<protein>
    <submittedName>
        <fullName evidence="1">Uncharacterized protein</fullName>
    </submittedName>
</protein>
<evidence type="ECO:0000313" key="2">
    <source>
        <dbReference type="Proteomes" id="UP000274668"/>
    </source>
</evidence>
<keyword evidence="2" id="KW-1185">Reference proteome</keyword>